<evidence type="ECO:0000259" key="12">
    <source>
        <dbReference type="PROSITE" id="PS50109"/>
    </source>
</evidence>
<evidence type="ECO:0000256" key="7">
    <source>
        <dbReference type="ARBA" id="ARBA00022777"/>
    </source>
</evidence>
<dbReference type="SMART" id="SM00388">
    <property type="entry name" value="HisKA"/>
    <property type="match status" value="1"/>
</dbReference>
<dbReference type="InterPro" id="IPR013727">
    <property type="entry name" value="2CSK_N"/>
</dbReference>
<feature type="transmembrane region" description="Helical" evidence="11">
    <location>
        <begin position="171"/>
        <end position="191"/>
    </location>
</feature>
<dbReference type="SUPFAM" id="SSF55874">
    <property type="entry name" value="ATPase domain of HSP90 chaperone/DNA topoisomerase II/histidine kinase"/>
    <property type="match status" value="1"/>
</dbReference>
<evidence type="ECO:0000256" key="11">
    <source>
        <dbReference type="SAM" id="Phobius"/>
    </source>
</evidence>
<dbReference type="SMART" id="SM00387">
    <property type="entry name" value="HATPase_c"/>
    <property type="match status" value="1"/>
</dbReference>
<dbReference type="Gene3D" id="3.30.565.10">
    <property type="entry name" value="Histidine kinase-like ATPase, C-terminal domain"/>
    <property type="match status" value="1"/>
</dbReference>
<dbReference type="InterPro" id="IPR036097">
    <property type="entry name" value="HisK_dim/P_sf"/>
</dbReference>
<dbReference type="EMBL" id="WIBF01000009">
    <property type="protein sequence ID" value="MQQ09669.1"/>
    <property type="molecule type" value="Genomic_DNA"/>
</dbReference>
<dbReference type="PANTHER" id="PTHR45436">
    <property type="entry name" value="SENSOR HISTIDINE KINASE YKOH"/>
    <property type="match status" value="1"/>
</dbReference>
<evidence type="ECO:0000256" key="6">
    <source>
        <dbReference type="ARBA" id="ARBA00022692"/>
    </source>
</evidence>
<sequence>MNDQNGDKVNIAGSLRNTLMISLIGGALVLAVILYLVVRTYAAQIAQSTQDRILSASVTSILDAAAIRNEALSVELPYSAFSILSTQADDRFFYAIHQDGRFLSGYEHMVFTETPNGQMKFYAGRYDGSDLRIATGSRRLVGANGQTTLTVSVAQGQQSLAGVLNRISRNAGLLGFGFFALMTLLSLWLTYATIAPLTRLAASVQRRGPEDLRPVAAPVPAEMAPLVGSLNSFMRRLAHSLDQSEEFIAEAAHRVRTPLATVRSYAETTLQRVDKLENRQALRAMVRAIDESSRAAGQLLDHAMITFRADHLRRSKLDLAEVTGDLIRAMRPLADMKDVDLDLSATQQVWIEGDAILLQNALRNLVDNALKYAPAESVIQIIVSDDPANIRVQDSGPGFPQDEIPDLSTRFTRGSNAAETIGSGLGLTIAQDVAVAHGGTLILTNRKEGGACATLSF</sequence>
<dbReference type="PANTHER" id="PTHR45436:SF1">
    <property type="entry name" value="SENSOR PROTEIN QSEC"/>
    <property type="match status" value="1"/>
</dbReference>
<reference evidence="14 15" key="1">
    <citation type="submission" date="2019-10" db="EMBL/GenBank/DDBJ databases">
        <title>Epibacterium sp. nov., isolated from seawater.</title>
        <authorList>
            <person name="Zhang X."/>
            <person name="Li N."/>
        </authorList>
    </citation>
    <scope>NUCLEOTIDE SEQUENCE [LARGE SCALE GENOMIC DNA]</scope>
    <source>
        <strain evidence="14 15">SM1979</strain>
    </source>
</reference>
<keyword evidence="9" id="KW-0902">Two-component regulatory system</keyword>
<dbReference type="InterPro" id="IPR003594">
    <property type="entry name" value="HATPase_dom"/>
</dbReference>
<comment type="subcellular location">
    <subcellularLocation>
        <location evidence="2">Membrane</location>
    </subcellularLocation>
</comment>
<name>A0A843YKH0_9RHOB</name>
<keyword evidence="6 11" id="KW-0812">Transmembrane</keyword>
<dbReference type="EC" id="2.7.13.3" evidence="3"/>
<dbReference type="Pfam" id="PF00512">
    <property type="entry name" value="HisKA"/>
    <property type="match status" value="1"/>
</dbReference>
<evidence type="ECO:0000256" key="5">
    <source>
        <dbReference type="ARBA" id="ARBA00022679"/>
    </source>
</evidence>
<protein>
    <recommendedName>
        <fullName evidence="3">histidine kinase</fullName>
        <ecNumber evidence="3">2.7.13.3</ecNumber>
    </recommendedName>
</protein>
<feature type="transmembrane region" description="Helical" evidence="11">
    <location>
        <begin position="20"/>
        <end position="38"/>
    </location>
</feature>
<dbReference type="PROSITE" id="PS50109">
    <property type="entry name" value="HIS_KIN"/>
    <property type="match status" value="1"/>
</dbReference>
<evidence type="ECO:0000256" key="2">
    <source>
        <dbReference type="ARBA" id="ARBA00004370"/>
    </source>
</evidence>
<dbReference type="Gene3D" id="1.10.287.130">
    <property type="match status" value="1"/>
</dbReference>
<comment type="caution">
    <text evidence="14">The sequence shown here is derived from an EMBL/GenBank/DDBJ whole genome shotgun (WGS) entry which is preliminary data.</text>
</comment>
<evidence type="ECO:0000256" key="8">
    <source>
        <dbReference type="ARBA" id="ARBA00022989"/>
    </source>
</evidence>
<dbReference type="InterPro" id="IPR003660">
    <property type="entry name" value="HAMP_dom"/>
</dbReference>
<keyword evidence="7" id="KW-0418">Kinase</keyword>
<dbReference type="InterPro" id="IPR003661">
    <property type="entry name" value="HisK_dim/P_dom"/>
</dbReference>
<evidence type="ECO:0000256" key="3">
    <source>
        <dbReference type="ARBA" id="ARBA00012438"/>
    </source>
</evidence>
<evidence type="ECO:0000256" key="4">
    <source>
        <dbReference type="ARBA" id="ARBA00022553"/>
    </source>
</evidence>
<keyword evidence="10 11" id="KW-0472">Membrane</keyword>
<evidence type="ECO:0000313" key="14">
    <source>
        <dbReference type="EMBL" id="MQQ09669.1"/>
    </source>
</evidence>
<dbReference type="InterPro" id="IPR036890">
    <property type="entry name" value="HATPase_C_sf"/>
</dbReference>
<dbReference type="GO" id="GO:0000155">
    <property type="term" value="F:phosphorelay sensor kinase activity"/>
    <property type="evidence" value="ECO:0007669"/>
    <property type="project" value="InterPro"/>
</dbReference>
<proteinExistence type="predicted"/>
<dbReference type="InterPro" id="IPR005467">
    <property type="entry name" value="His_kinase_dom"/>
</dbReference>
<dbReference type="SUPFAM" id="SSF47384">
    <property type="entry name" value="Homodimeric domain of signal transducing histidine kinase"/>
    <property type="match status" value="1"/>
</dbReference>
<dbReference type="GO" id="GO:0005886">
    <property type="term" value="C:plasma membrane"/>
    <property type="evidence" value="ECO:0007669"/>
    <property type="project" value="TreeGrafter"/>
</dbReference>
<dbReference type="PROSITE" id="PS50885">
    <property type="entry name" value="HAMP"/>
    <property type="match status" value="1"/>
</dbReference>
<dbReference type="AlphaFoldDB" id="A0A843YKH0"/>
<keyword evidence="8 11" id="KW-1133">Transmembrane helix</keyword>
<evidence type="ECO:0000259" key="13">
    <source>
        <dbReference type="PROSITE" id="PS50885"/>
    </source>
</evidence>
<accession>A0A843YKH0</accession>
<dbReference type="PRINTS" id="PR00344">
    <property type="entry name" value="BCTRLSENSOR"/>
</dbReference>
<dbReference type="RefSeq" id="WP_153216645.1">
    <property type="nucleotide sequence ID" value="NZ_WIBF01000009.1"/>
</dbReference>
<dbReference type="Proteomes" id="UP000444174">
    <property type="component" value="Unassembled WGS sequence"/>
</dbReference>
<keyword evidence="15" id="KW-1185">Reference proteome</keyword>
<dbReference type="Pfam" id="PF08521">
    <property type="entry name" value="2CSK_N"/>
    <property type="match status" value="1"/>
</dbReference>
<dbReference type="Pfam" id="PF02518">
    <property type="entry name" value="HATPase_c"/>
    <property type="match status" value="1"/>
</dbReference>
<dbReference type="InterPro" id="IPR050428">
    <property type="entry name" value="TCS_sensor_his_kinase"/>
</dbReference>
<evidence type="ECO:0000313" key="15">
    <source>
        <dbReference type="Proteomes" id="UP000444174"/>
    </source>
</evidence>
<feature type="domain" description="HAMP" evidence="13">
    <location>
        <begin position="191"/>
        <end position="242"/>
    </location>
</feature>
<gene>
    <name evidence="14" type="ORF">GFB49_14475</name>
</gene>
<keyword evidence="5" id="KW-0808">Transferase</keyword>
<feature type="domain" description="Histidine kinase" evidence="12">
    <location>
        <begin position="250"/>
        <end position="457"/>
    </location>
</feature>
<evidence type="ECO:0000256" key="1">
    <source>
        <dbReference type="ARBA" id="ARBA00000085"/>
    </source>
</evidence>
<keyword evidence="4" id="KW-0597">Phosphoprotein</keyword>
<organism evidence="14 15">
    <name type="scientific">Tritonibacter litoralis</name>
    <dbReference type="NCBI Taxonomy" id="2662264"/>
    <lineage>
        <taxon>Bacteria</taxon>
        <taxon>Pseudomonadati</taxon>
        <taxon>Pseudomonadota</taxon>
        <taxon>Alphaproteobacteria</taxon>
        <taxon>Rhodobacterales</taxon>
        <taxon>Paracoccaceae</taxon>
        <taxon>Tritonibacter</taxon>
    </lineage>
</organism>
<dbReference type="InterPro" id="IPR004358">
    <property type="entry name" value="Sig_transdc_His_kin-like_C"/>
</dbReference>
<dbReference type="CDD" id="cd00082">
    <property type="entry name" value="HisKA"/>
    <property type="match status" value="1"/>
</dbReference>
<evidence type="ECO:0000256" key="9">
    <source>
        <dbReference type="ARBA" id="ARBA00023012"/>
    </source>
</evidence>
<evidence type="ECO:0000256" key="10">
    <source>
        <dbReference type="ARBA" id="ARBA00023136"/>
    </source>
</evidence>
<dbReference type="CDD" id="cd00075">
    <property type="entry name" value="HATPase"/>
    <property type="match status" value="1"/>
</dbReference>
<comment type="catalytic activity">
    <reaction evidence="1">
        <text>ATP + protein L-histidine = ADP + protein N-phospho-L-histidine.</text>
        <dbReference type="EC" id="2.7.13.3"/>
    </reaction>
</comment>